<accession>A0A377FST8</accession>
<evidence type="ECO:0000256" key="1">
    <source>
        <dbReference type="SAM" id="Phobius"/>
    </source>
</evidence>
<name>A0A377FST8_9BACL</name>
<sequence>MYEGGFFLISSLIVVTWILGAALFWYTDIERTTERLSLDVLAIRFEAHLLVAKKHCRTVPLTLTRPTGNVTCRPLGAGTTEVEIRLETGERHKEVIYFDE</sequence>
<gene>
    <name evidence="2" type="ORF">NCTC13163_01230</name>
</gene>
<reference evidence="2 3" key="1">
    <citation type="submission" date="2018-06" db="EMBL/GenBank/DDBJ databases">
        <authorList>
            <consortium name="Pathogen Informatics"/>
            <person name="Doyle S."/>
        </authorList>
    </citation>
    <scope>NUCLEOTIDE SEQUENCE [LARGE SCALE GENOMIC DNA]</scope>
    <source>
        <strain evidence="2 3">NCTC13163</strain>
    </source>
</reference>
<dbReference type="Proteomes" id="UP000254060">
    <property type="component" value="Unassembled WGS sequence"/>
</dbReference>
<keyword evidence="1" id="KW-0812">Transmembrane</keyword>
<protein>
    <submittedName>
        <fullName evidence="2">Uncharacterized protein</fullName>
    </submittedName>
</protein>
<dbReference type="AlphaFoldDB" id="A0A377FST8"/>
<keyword evidence="1" id="KW-1133">Transmembrane helix</keyword>
<keyword evidence="1" id="KW-0472">Membrane</keyword>
<dbReference type="STRING" id="1397694.GCA_000702585_01734"/>
<proteinExistence type="predicted"/>
<evidence type="ECO:0000313" key="2">
    <source>
        <dbReference type="EMBL" id="STO07869.1"/>
    </source>
</evidence>
<dbReference type="EMBL" id="UGGP01000001">
    <property type="protein sequence ID" value="STO07869.1"/>
    <property type="molecule type" value="Genomic_DNA"/>
</dbReference>
<evidence type="ECO:0000313" key="3">
    <source>
        <dbReference type="Proteomes" id="UP000254060"/>
    </source>
</evidence>
<feature type="transmembrane region" description="Helical" evidence="1">
    <location>
        <begin position="6"/>
        <end position="26"/>
    </location>
</feature>
<organism evidence="2 3">
    <name type="scientific">Exiguobacterium aurantiacum</name>
    <dbReference type="NCBI Taxonomy" id="33987"/>
    <lineage>
        <taxon>Bacteria</taxon>
        <taxon>Bacillati</taxon>
        <taxon>Bacillota</taxon>
        <taxon>Bacilli</taxon>
        <taxon>Bacillales</taxon>
        <taxon>Bacillales Family XII. Incertae Sedis</taxon>
        <taxon>Exiguobacterium</taxon>
    </lineage>
</organism>